<evidence type="ECO:0000313" key="17">
    <source>
        <dbReference type="Proteomes" id="UP000037558"/>
    </source>
</evidence>
<keyword evidence="13" id="KW-1133">Transmembrane helix</keyword>
<dbReference type="GO" id="GO:0004721">
    <property type="term" value="F:phosphoprotein phosphatase activity"/>
    <property type="evidence" value="ECO:0007669"/>
    <property type="project" value="TreeGrafter"/>
</dbReference>
<dbReference type="EMBL" id="LILC01000037">
    <property type="protein sequence ID" value="KOO37227.1"/>
    <property type="molecule type" value="Genomic_DNA"/>
</dbReference>
<comment type="caution">
    <text evidence="16">The sequence shown here is derived from an EMBL/GenBank/DDBJ whole genome shotgun (WGS) entry which is preliminary data.</text>
</comment>
<keyword evidence="8" id="KW-0418">Kinase</keyword>
<comment type="subcellular location">
    <subcellularLocation>
        <location evidence="2">Cell membrane</location>
        <topology evidence="2">Multi-pass membrane protein</topology>
    </subcellularLocation>
</comment>
<evidence type="ECO:0000256" key="8">
    <source>
        <dbReference type="ARBA" id="ARBA00022777"/>
    </source>
</evidence>
<dbReference type="Gene3D" id="1.10.287.130">
    <property type="match status" value="1"/>
</dbReference>
<evidence type="ECO:0000259" key="14">
    <source>
        <dbReference type="PROSITE" id="PS50109"/>
    </source>
</evidence>
<dbReference type="InterPro" id="IPR003661">
    <property type="entry name" value="HisK_dim/P_dom"/>
</dbReference>
<evidence type="ECO:0000256" key="11">
    <source>
        <dbReference type="ARBA" id="ARBA00023136"/>
    </source>
</evidence>
<proteinExistence type="predicted"/>
<dbReference type="SUPFAM" id="SSF47384">
    <property type="entry name" value="Homodimeric domain of signal transducing histidine kinase"/>
    <property type="match status" value="1"/>
</dbReference>
<keyword evidence="6" id="KW-0808">Transferase</keyword>
<dbReference type="InterPro" id="IPR050351">
    <property type="entry name" value="BphY/WalK/GraS-like"/>
</dbReference>
<dbReference type="SUPFAM" id="SSF55874">
    <property type="entry name" value="ATPase domain of HSP90 chaperone/DNA topoisomerase II/histidine kinase"/>
    <property type="match status" value="1"/>
</dbReference>
<feature type="transmembrane region" description="Helical" evidence="13">
    <location>
        <begin position="12"/>
        <end position="35"/>
    </location>
</feature>
<name>A0A0M0KF55_9BACI</name>
<keyword evidence="5" id="KW-0597">Phosphoprotein</keyword>
<evidence type="ECO:0000256" key="13">
    <source>
        <dbReference type="SAM" id="Phobius"/>
    </source>
</evidence>
<evidence type="ECO:0000256" key="9">
    <source>
        <dbReference type="ARBA" id="ARBA00022840"/>
    </source>
</evidence>
<dbReference type="InterPro" id="IPR003594">
    <property type="entry name" value="HATPase_dom"/>
</dbReference>
<sequence length="465" mass="53500">MKFRRNLSTFFVINYLVLSVISIITIIIFFTVMILDSKDYLDDQWSSDIAQKIIRPDYKHIEADSVVQRGGWVEIVHNNRIVYVIGDKQDHNKTYDMMYFEPYLPGTSSPDPDYEIGMKAFKGTDGKEYIGIVKVPNFMAGEIADKMKNSAIKGAVISLLFFFICNTLYIFYSKRKVAKPLILIQHGIDQMTKHDYSVRLNFKAYKEAMQIQKAFNFLVEKLESIEEEKKLMEEQKYRLLRDISHDIKTPMTSILGFSKALVEKDLDEEKKRTYLEYIHSKSTRLNGLVDELFYLTKLNTIDVPLRLQIQDMGMFLENLIISYYGEIDEKQFELDIILPESPVYAEFDTKEMSRAVGNLISNALKYNPRGTELRISLHKIGTDLRLVIQDNGIGIEEKFLSSIFHEFARGDQTRGSDGGSGLGLAITKRIVDIHKGHISIYSTLNKGTTFSIILPLYNDNKGSKQ</sequence>
<dbReference type="AlphaFoldDB" id="A0A0M0KF55"/>
<evidence type="ECO:0000313" key="16">
    <source>
        <dbReference type="EMBL" id="KOO37227.1"/>
    </source>
</evidence>
<evidence type="ECO:0000256" key="4">
    <source>
        <dbReference type="ARBA" id="ARBA00022475"/>
    </source>
</evidence>
<dbReference type="SMART" id="SM00387">
    <property type="entry name" value="HATPase_c"/>
    <property type="match status" value="1"/>
</dbReference>
<feature type="domain" description="Histidine kinase" evidence="14">
    <location>
        <begin position="242"/>
        <end position="458"/>
    </location>
</feature>
<evidence type="ECO:0000256" key="12">
    <source>
        <dbReference type="SAM" id="Coils"/>
    </source>
</evidence>
<dbReference type="PROSITE" id="PS50109">
    <property type="entry name" value="HIS_KIN"/>
    <property type="match status" value="1"/>
</dbReference>
<keyword evidence="9" id="KW-0067">ATP-binding</keyword>
<dbReference type="GO" id="GO:0005886">
    <property type="term" value="C:plasma membrane"/>
    <property type="evidence" value="ECO:0007669"/>
    <property type="project" value="UniProtKB-SubCell"/>
</dbReference>
<dbReference type="EC" id="2.7.13.3" evidence="3"/>
<feature type="domain" description="HAMP" evidence="15">
    <location>
        <begin position="175"/>
        <end position="227"/>
    </location>
</feature>
<evidence type="ECO:0000256" key="3">
    <source>
        <dbReference type="ARBA" id="ARBA00012438"/>
    </source>
</evidence>
<dbReference type="Gene3D" id="3.30.565.10">
    <property type="entry name" value="Histidine kinase-like ATPase, C-terminal domain"/>
    <property type="match status" value="1"/>
</dbReference>
<dbReference type="GO" id="GO:0016036">
    <property type="term" value="P:cellular response to phosphate starvation"/>
    <property type="evidence" value="ECO:0007669"/>
    <property type="project" value="TreeGrafter"/>
</dbReference>
<dbReference type="Gene3D" id="6.10.340.10">
    <property type="match status" value="1"/>
</dbReference>
<comment type="catalytic activity">
    <reaction evidence="1">
        <text>ATP + protein L-histidine = ADP + protein N-phospho-L-histidine.</text>
        <dbReference type="EC" id="2.7.13.3"/>
    </reaction>
</comment>
<dbReference type="CDD" id="cd00082">
    <property type="entry name" value="HisKA"/>
    <property type="match status" value="1"/>
</dbReference>
<dbReference type="PANTHER" id="PTHR45453">
    <property type="entry name" value="PHOSPHATE REGULON SENSOR PROTEIN PHOR"/>
    <property type="match status" value="1"/>
</dbReference>
<accession>A0A0M0KF55</accession>
<keyword evidence="7" id="KW-0547">Nucleotide-binding</keyword>
<dbReference type="OrthoDB" id="335833at2"/>
<evidence type="ECO:0000256" key="5">
    <source>
        <dbReference type="ARBA" id="ARBA00022553"/>
    </source>
</evidence>
<dbReference type="Proteomes" id="UP000037558">
    <property type="component" value="Unassembled WGS sequence"/>
</dbReference>
<dbReference type="InterPro" id="IPR005467">
    <property type="entry name" value="His_kinase_dom"/>
</dbReference>
<dbReference type="FunFam" id="3.30.565.10:FF:000006">
    <property type="entry name" value="Sensor histidine kinase WalK"/>
    <property type="match status" value="1"/>
</dbReference>
<evidence type="ECO:0000256" key="6">
    <source>
        <dbReference type="ARBA" id="ARBA00022679"/>
    </source>
</evidence>
<gene>
    <name evidence="16" type="ORF">AMD01_22390</name>
</gene>
<keyword evidence="12" id="KW-0175">Coiled coil</keyword>
<dbReference type="PATRIC" id="fig|284581.3.peg.3331"/>
<feature type="transmembrane region" description="Helical" evidence="13">
    <location>
        <begin position="151"/>
        <end position="172"/>
    </location>
</feature>
<dbReference type="InterPro" id="IPR036890">
    <property type="entry name" value="HATPase_C_sf"/>
</dbReference>
<keyword evidence="17" id="KW-1185">Reference proteome</keyword>
<dbReference type="Pfam" id="PF02518">
    <property type="entry name" value="HATPase_c"/>
    <property type="match status" value="1"/>
</dbReference>
<evidence type="ECO:0000256" key="10">
    <source>
        <dbReference type="ARBA" id="ARBA00023012"/>
    </source>
</evidence>
<feature type="coiled-coil region" evidence="12">
    <location>
        <begin position="208"/>
        <end position="242"/>
    </location>
</feature>
<dbReference type="GO" id="GO:0000155">
    <property type="term" value="F:phosphorelay sensor kinase activity"/>
    <property type="evidence" value="ECO:0007669"/>
    <property type="project" value="InterPro"/>
</dbReference>
<evidence type="ECO:0000256" key="2">
    <source>
        <dbReference type="ARBA" id="ARBA00004651"/>
    </source>
</evidence>
<evidence type="ECO:0000259" key="15">
    <source>
        <dbReference type="PROSITE" id="PS50885"/>
    </source>
</evidence>
<dbReference type="InterPro" id="IPR004358">
    <property type="entry name" value="Sig_transdc_His_kin-like_C"/>
</dbReference>
<dbReference type="GO" id="GO:0005524">
    <property type="term" value="F:ATP binding"/>
    <property type="evidence" value="ECO:0007669"/>
    <property type="project" value="UniProtKB-KW"/>
</dbReference>
<evidence type="ECO:0000256" key="7">
    <source>
        <dbReference type="ARBA" id="ARBA00022741"/>
    </source>
</evidence>
<dbReference type="Pfam" id="PF00512">
    <property type="entry name" value="HisKA"/>
    <property type="match status" value="1"/>
</dbReference>
<dbReference type="PANTHER" id="PTHR45453:SF1">
    <property type="entry name" value="PHOSPHATE REGULON SENSOR PROTEIN PHOR"/>
    <property type="match status" value="1"/>
</dbReference>
<evidence type="ECO:0000256" key="1">
    <source>
        <dbReference type="ARBA" id="ARBA00000085"/>
    </source>
</evidence>
<dbReference type="SMART" id="SM00388">
    <property type="entry name" value="HisKA"/>
    <property type="match status" value="1"/>
</dbReference>
<dbReference type="CDD" id="cd00075">
    <property type="entry name" value="HATPase"/>
    <property type="match status" value="1"/>
</dbReference>
<dbReference type="RefSeq" id="WP_053403661.1">
    <property type="nucleotide sequence ID" value="NZ_JBBCZF010000007.1"/>
</dbReference>
<keyword evidence="13" id="KW-0812">Transmembrane</keyword>
<dbReference type="PRINTS" id="PR00344">
    <property type="entry name" value="BCTRLSENSOR"/>
</dbReference>
<keyword evidence="10" id="KW-0902">Two-component regulatory system</keyword>
<dbReference type="STRING" id="284581.AMD01_22390"/>
<dbReference type="InterPro" id="IPR036097">
    <property type="entry name" value="HisK_dim/P_sf"/>
</dbReference>
<protein>
    <recommendedName>
        <fullName evidence="3">histidine kinase</fullName>
        <ecNumber evidence="3">2.7.13.3</ecNumber>
    </recommendedName>
</protein>
<organism evidence="16 17">
    <name type="scientific">Priestia koreensis</name>
    <dbReference type="NCBI Taxonomy" id="284581"/>
    <lineage>
        <taxon>Bacteria</taxon>
        <taxon>Bacillati</taxon>
        <taxon>Bacillota</taxon>
        <taxon>Bacilli</taxon>
        <taxon>Bacillales</taxon>
        <taxon>Bacillaceae</taxon>
        <taxon>Priestia</taxon>
    </lineage>
</organism>
<keyword evidence="11 13" id="KW-0472">Membrane</keyword>
<keyword evidence="4" id="KW-1003">Cell membrane</keyword>
<dbReference type="InterPro" id="IPR003660">
    <property type="entry name" value="HAMP_dom"/>
</dbReference>
<reference evidence="17" key="1">
    <citation type="submission" date="2015-08" db="EMBL/GenBank/DDBJ databases">
        <title>Fjat-14210 dsm16467.</title>
        <authorList>
            <person name="Liu B."/>
            <person name="Wang J."/>
            <person name="Zhu Y."/>
            <person name="Liu G."/>
            <person name="Chen Q."/>
            <person name="Chen Z."/>
            <person name="Lan J."/>
            <person name="Che J."/>
            <person name="Ge C."/>
            <person name="Shi H."/>
            <person name="Pan Z."/>
            <person name="Liu X."/>
        </authorList>
    </citation>
    <scope>NUCLEOTIDE SEQUENCE [LARGE SCALE GENOMIC DNA]</scope>
    <source>
        <strain evidence="17">DSM 16467</strain>
    </source>
</reference>
<dbReference type="PROSITE" id="PS50885">
    <property type="entry name" value="HAMP"/>
    <property type="match status" value="1"/>
</dbReference>